<keyword evidence="1" id="KW-0687">Ribonucleoprotein</keyword>
<dbReference type="AlphaFoldDB" id="A0A7W0BW35"/>
<evidence type="ECO:0000313" key="2">
    <source>
        <dbReference type="Proteomes" id="UP000580891"/>
    </source>
</evidence>
<dbReference type="EMBL" id="JACDUU010000011">
    <property type="protein sequence ID" value="MBA2873021.1"/>
    <property type="molecule type" value="Genomic_DNA"/>
</dbReference>
<keyword evidence="2" id="KW-1185">Reference proteome</keyword>
<dbReference type="SUPFAM" id="SSF55729">
    <property type="entry name" value="Acyl-CoA N-acyltransferases (Nat)"/>
    <property type="match status" value="1"/>
</dbReference>
<keyword evidence="1" id="KW-0689">Ribosomal protein</keyword>
<comment type="caution">
    <text evidence="1">The sequence shown here is derived from an EMBL/GenBank/DDBJ whole genome shotgun (WGS) entry which is preliminary data.</text>
</comment>
<organism evidence="1 2">
    <name type="scientific">[Anoxybacillus] calidus</name>
    <dbReference type="NCBI Taxonomy" id="575178"/>
    <lineage>
        <taxon>Bacteria</taxon>
        <taxon>Bacillati</taxon>
        <taxon>Bacillota</taxon>
        <taxon>Bacilli</taxon>
        <taxon>Bacillales</taxon>
        <taxon>Anoxybacillaceae</taxon>
        <taxon>Paranoxybacillus</taxon>
    </lineage>
</organism>
<name>A0A7W0BW35_9BACL</name>
<sequence>MVRFVCDKHSLKFISAETHKDAVEFYRKYGFKITSLREKYRGVERFLCKLLGYRVALLQ</sequence>
<reference evidence="1 2" key="1">
    <citation type="submission" date="2020-07" db="EMBL/GenBank/DDBJ databases">
        <title>Genomic Encyclopedia of Type Strains, Phase IV (KMG-IV): sequencing the most valuable type-strain genomes for metagenomic binning, comparative biology and taxonomic classification.</title>
        <authorList>
            <person name="Goeker M."/>
        </authorList>
    </citation>
    <scope>NUCLEOTIDE SEQUENCE [LARGE SCALE GENOMIC DNA]</scope>
    <source>
        <strain evidence="1 2">DSM 25220</strain>
    </source>
</reference>
<protein>
    <submittedName>
        <fullName evidence="1">Ribosomal protein S18 acetylase RimI-like enzyme</fullName>
    </submittedName>
</protein>
<gene>
    <name evidence="1" type="ORF">HNQ85_003336</name>
</gene>
<proteinExistence type="predicted"/>
<accession>A0A7W0BW35</accession>
<evidence type="ECO:0000313" key="1">
    <source>
        <dbReference type="EMBL" id="MBA2873021.1"/>
    </source>
</evidence>
<dbReference type="InterPro" id="IPR016181">
    <property type="entry name" value="Acyl_CoA_acyltransferase"/>
</dbReference>
<dbReference type="Proteomes" id="UP000580891">
    <property type="component" value="Unassembled WGS sequence"/>
</dbReference>
<dbReference type="GO" id="GO:0005840">
    <property type="term" value="C:ribosome"/>
    <property type="evidence" value="ECO:0007669"/>
    <property type="project" value="UniProtKB-KW"/>
</dbReference>